<dbReference type="SUPFAM" id="SSF88713">
    <property type="entry name" value="Glycoside hydrolase/deacetylase"/>
    <property type="match status" value="1"/>
</dbReference>
<dbReference type="InterPro" id="IPR011330">
    <property type="entry name" value="Glyco_hydro/deAcase_b/a-brl"/>
</dbReference>
<dbReference type="GO" id="GO:0005524">
    <property type="term" value="F:ATP binding"/>
    <property type="evidence" value="ECO:0007669"/>
    <property type="project" value="UniProtKB-UniRule"/>
</dbReference>
<comment type="subunit">
    <text evidence="1">Forms a complex composed of PxpA, PxpB and PxpC.</text>
</comment>
<name>A0A4Q7ZN12_9ACTN</name>
<keyword evidence="1" id="KW-0378">Hydrolase</keyword>
<comment type="function">
    <text evidence="1">Catalyzes the cleavage of 5-oxoproline to form L-glutamate coupled to the hydrolysis of ATP to ADP and inorganic phosphate.</text>
</comment>
<keyword evidence="3" id="KW-1185">Reference proteome</keyword>
<comment type="caution">
    <text evidence="2">The sequence shown here is derived from an EMBL/GenBank/DDBJ whole genome shotgun (WGS) entry which is preliminary data.</text>
</comment>
<dbReference type="PANTHER" id="PTHR30292">
    <property type="entry name" value="UNCHARACTERIZED PROTEIN YBGL-RELATED"/>
    <property type="match status" value="1"/>
</dbReference>
<proteinExistence type="inferred from homology"/>
<dbReference type="HAMAP" id="MF_00691">
    <property type="entry name" value="PxpA"/>
    <property type="match status" value="1"/>
</dbReference>
<keyword evidence="1" id="KW-0067">ATP-binding</keyword>
<evidence type="ECO:0000256" key="1">
    <source>
        <dbReference type="HAMAP-Rule" id="MF_00691"/>
    </source>
</evidence>
<evidence type="ECO:0000313" key="2">
    <source>
        <dbReference type="EMBL" id="RZU52412.1"/>
    </source>
</evidence>
<gene>
    <name evidence="1" type="primary">pxpA</name>
    <name evidence="2" type="ORF">EV385_4275</name>
</gene>
<comment type="similarity">
    <text evidence="1">Belongs to the LamB/PxpA family.</text>
</comment>
<dbReference type="NCBIfam" id="NF003816">
    <property type="entry name" value="PRK05406.1-5"/>
    <property type="match status" value="1"/>
</dbReference>
<dbReference type="EMBL" id="SHKY01000001">
    <property type="protein sequence ID" value="RZU52412.1"/>
    <property type="molecule type" value="Genomic_DNA"/>
</dbReference>
<dbReference type="GO" id="GO:0017168">
    <property type="term" value="F:5-oxoprolinase (ATP-hydrolyzing) activity"/>
    <property type="evidence" value="ECO:0007669"/>
    <property type="project" value="UniProtKB-UniRule"/>
</dbReference>
<dbReference type="GO" id="GO:0005975">
    <property type="term" value="P:carbohydrate metabolic process"/>
    <property type="evidence" value="ECO:0007669"/>
    <property type="project" value="InterPro"/>
</dbReference>
<comment type="catalytic activity">
    <reaction evidence="1">
        <text>5-oxo-L-proline + ATP + 2 H2O = L-glutamate + ADP + phosphate + H(+)</text>
        <dbReference type="Rhea" id="RHEA:10348"/>
        <dbReference type="ChEBI" id="CHEBI:15377"/>
        <dbReference type="ChEBI" id="CHEBI:15378"/>
        <dbReference type="ChEBI" id="CHEBI:29985"/>
        <dbReference type="ChEBI" id="CHEBI:30616"/>
        <dbReference type="ChEBI" id="CHEBI:43474"/>
        <dbReference type="ChEBI" id="CHEBI:58402"/>
        <dbReference type="ChEBI" id="CHEBI:456216"/>
        <dbReference type="EC" id="3.5.2.9"/>
    </reaction>
</comment>
<dbReference type="EC" id="3.5.2.9" evidence="1"/>
<dbReference type="OrthoDB" id="9773478at2"/>
<protein>
    <recommendedName>
        <fullName evidence="1">5-oxoprolinase subunit A</fullName>
        <shortName evidence="1">5-OPase subunit A</shortName>
        <ecNumber evidence="1">3.5.2.9</ecNumber>
    </recommendedName>
    <alternativeName>
        <fullName evidence="1">5-oxoprolinase (ATP-hydrolyzing) subunit A</fullName>
    </alternativeName>
</protein>
<dbReference type="Proteomes" id="UP000292564">
    <property type="component" value="Unassembled WGS sequence"/>
</dbReference>
<dbReference type="PANTHER" id="PTHR30292:SF0">
    <property type="entry name" value="5-OXOPROLINASE SUBUNIT A"/>
    <property type="match status" value="1"/>
</dbReference>
<accession>A0A4Q7ZN12</accession>
<dbReference type="Gene3D" id="3.20.20.370">
    <property type="entry name" value="Glycoside hydrolase/deacetylase"/>
    <property type="match status" value="1"/>
</dbReference>
<dbReference type="CDD" id="cd10787">
    <property type="entry name" value="LamB_YcsF_like"/>
    <property type="match status" value="1"/>
</dbReference>
<keyword evidence="1" id="KW-0547">Nucleotide-binding</keyword>
<evidence type="ECO:0000313" key="3">
    <source>
        <dbReference type="Proteomes" id="UP000292564"/>
    </source>
</evidence>
<reference evidence="2 3" key="1">
    <citation type="submission" date="2019-02" db="EMBL/GenBank/DDBJ databases">
        <title>Sequencing the genomes of 1000 actinobacteria strains.</title>
        <authorList>
            <person name="Klenk H.-P."/>
        </authorList>
    </citation>
    <scope>NUCLEOTIDE SEQUENCE [LARGE SCALE GENOMIC DNA]</scope>
    <source>
        <strain evidence="2 3">DSM 45162</strain>
    </source>
</reference>
<organism evidence="2 3">
    <name type="scientific">Krasilnikovia cinnamomea</name>
    <dbReference type="NCBI Taxonomy" id="349313"/>
    <lineage>
        <taxon>Bacteria</taxon>
        <taxon>Bacillati</taxon>
        <taxon>Actinomycetota</taxon>
        <taxon>Actinomycetes</taxon>
        <taxon>Micromonosporales</taxon>
        <taxon>Micromonosporaceae</taxon>
        <taxon>Krasilnikovia</taxon>
    </lineage>
</organism>
<sequence>MAAAATIDLNSDLGEGFGAWGLGDDEAMLDVVTSANVACGFHAGDPRTLLATCAQAVARGVVIGAQVGYRDLAGFGRRFIDYEPADLVADVLYQIGALDGLARAAGGRVRYVKPHGALYNAIVHHEEQAAAVVEAVHRYDPALPVLGLPGSAFLRRAMAAGLPTRAEAFADRGYTPQGTLVPRGEAGALLHDPAEVAARMVRLVTAGELTAVDGTVLPVRADSLCVHGDSPGAVAMARAVAAALGAAGVRLAPFNPDTVRA</sequence>
<dbReference type="InterPro" id="IPR005501">
    <property type="entry name" value="LamB/YcsF/PxpA-like"/>
</dbReference>
<dbReference type="Pfam" id="PF03746">
    <property type="entry name" value="LamB_YcsF"/>
    <property type="match status" value="1"/>
</dbReference>
<dbReference type="NCBIfam" id="NF003814">
    <property type="entry name" value="PRK05406.1-3"/>
    <property type="match status" value="1"/>
</dbReference>
<dbReference type="AlphaFoldDB" id="A0A4Q7ZN12"/>